<keyword evidence="8" id="KW-0175">Coiled coil</keyword>
<dbReference type="PROSITE" id="PS50084">
    <property type="entry name" value="KH_TYPE_1"/>
    <property type="match status" value="1"/>
</dbReference>
<dbReference type="InterPro" id="IPR003607">
    <property type="entry name" value="HD/PDEase_dom"/>
</dbReference>
<evidence type="ECO:0000256" key="5">
    <source>
        <dbReference type="ARBA" id="ARBA00022884"/>
    </source>
</evidence>
<gene>
    <name evidence="6 10" type="primary">rny</name>
    <name evidence="10" type="ORF">SNF14_05995</name>
</gene>
<feature type="domain" description="HD" evidence="9">
    <location>
        <begin position="339"/>
        <end position="434"/>
    </location>
</feature>
<dbReference type="EMBL" id="JAXDAE010000004">
    <property type="protein sequence ID" value="MDY2586882.1"/>
    <property type="molecule type" value="Genomic_DNA"/>
</dbReference>
<dbReference type="SMART" id="SM00322">
    <property type="entry name" value="KH"/>
    <property type="match status" value="1"/>
</dbReference>
<dbReference type="PROSITE" id="PS51831">
    <property type="entry name" value="HD"/>
    <property type="match status" value="1"/>
</dbReference>
<name>A0ABU5ELF1_9FLAO</name>
<evidence type="ECO:0000256" key="2">
    <source>
        <dbReference type="ARBA" id="ARBA00022722"/>
    </source>
</evidence>
<dbReference type="EC" id="3.1.-.-" evidence="6 7"/>
<keyword evidence="5 6" id="KW-0694">RNA-binding</keyword>
<comment type="caution">
    <text evidence="10">The sequence shown here is derived from an EMBL/GenBank/DDBJ whole genome shotgun (WGS) entry which is preliminary data.</text>
</comment>
<dbReference type="InterPro" id="IPR022711">
    <property type="entry name" value="RNase_Y_N"/>
</dbReference>
<dbReference type="InterPro" id="IPR036612">
    <property type="entry name" value="KH_dom_type_1_sf"/>
</dbReference>
<dbReference type="InterPro" id="IPR006675">
    <property type="entry name" value="HDIG_dom"/>
</dbReference>
<reference evidence="10 11" key="1">
    <citation type="submission" date="2023-11" db="EMBL/GenBank/DDBJ databases">
        <title>Winogradskyella pelagius sp. nov., isolated from coastal sediment.</title>
        <authorList>
            <person name="Li F."/>
        </authorList>
    </citation>
    <scope>NUCLEOTIDE SEQUENCE [LARGE SCALE GENOMIC DNA]</scope>
    <source>
        <strain evidence="10 11">KCTC 23502</strain>
    </source>
</reference>
<organism evidence="10 11">
    <name type="scientific">Winogradskyella aquimaris</name>
    <dbReference type="NCBI Taxonomy" id="864074"/>
    <lineage>
        <taxon>Bacteria</taxon>
        <taxon>Pseudomonadati</taxon>
        <taxon>Bacteroidota</taxon>
        <taxon>Flavobacteriia</taxon>
        <taxon>Flavobacteriales</taxon>
        <taxon>Flavobacteriaceae</taxon>
        <taxon>Winogradskyella</taxon>
    </lineage>
</organism>
<keyword evidence="6" id="KW-1133">Transmembrane helix</keyword>
<dbReference type="InterPro" id="IPR004088">
    <property type="entry name" value="KH_dom_type_1"/>
</dbReference>
<dbReference type="Proteomes" id="UP001285855">
    <property type="component" value="Unassembled WGS sequence"/>
</dbReference>
<comment type="similarity">
    <text evidence="6">Belongs to the RNase Y family.</text>
</comment>
<dbReference type="NCBIfam" id="TIGR03319">
    <property type="entry name" value="RNase_Y"/>
    <property type="match status" value="1"/>
</dbReference>
<dbReference type="SUPFAM" id="SSF109604">
    <property type="entry name" value="HD-domain/PDEase-like"/>
    <property type="match status" value="1"/>
</dbReference>
<dbReference type="Gene3D" id="3.30.1370.10">
    <property type="entry name" value="K Homology domain, type 1"/>
    <property type="match status" value="1"/>
</dbReference>
<evidence type="ECO:0000256" key="3">
    <source>
        <dbReference type="ARBA" id="ARBA00022759"/>
    </source>
</evidence>
<feature type="transmembrane region" description="Helical" evidence="6">
    <location>
        <begin position="6"/>
        <end position="24"/>
    </location>
</feature>
<dbReference type="PANTHER" id="PTHR12826">
    <property type="entry name" value="RIBONUCLEASE Y"/>
    <property type="match status" value="1"/>
</dbReference>
<dbReference type="Pfam" id="PF01966">
    <property type="entry name" value="HD"/>
    <property type="match status" value="1"/>
</dbReference>
<evidence type="ECO:0000256" key="6">
    <source>
        <dbReference type="HAMAP-Rule" id="MF_00335"/>
    </source>
</evidence>
<dbReference type="InterPro" id="IPR006674">
    <property type="entry name" value="HD_domain"/>
</dbReference>
<keyword evidence="2 6" id="KW-0540">Nuclease</keyword>
<feature type="coiled-coil region" evidence="8">
    <location>
        <begin position="47"/>
        <end position="146"/>
    </location>
</feature>
<keyword evidence="4 6" id="KW-0378">Hydrolase</keyword>
<evidence type="ECO:0000313" key="11">
    <source>
        <dbReference type="Proteomes" id="UP001285855"/>
    </source>
</evidence>
<dbReference type="CDD" id="cd00077">
    <property type="entry name" value="HDc"/>
    <property type="match status" value="1"/>
</dbReference>
<keyword evidence="6" id="KW-0812">Transmembrane</keyword>
<proteinExistence type="inferred from homology"/>
<evidence type="ECO:0000256" key="1">
    <source>
        <dbReference type="ARBA" id="ARBA00022475"/>
    </source>
</evidence>
<accession>A0ABU5ELF1</accession>
<dbReference type="NCBIfam" id="TIGR00277">
    <property type="entry name" value="HDIG"/>
    <property type="match status" value="1"/>
</dbReference>
<sequence length="525" mass="58566">MDTNTILYIVGGVVLGLILGYIIAKALEKGKASKLISDAESESKSILKQAKADAEALKKDKILQAKEKFIELKAEHEKVILSRDKKMAEAEKRIRDKESQISNELSKAKKSNQSLEDKIKDYDFRLEFLEKKKDEIEKAHKSQIKQLEVISQLSAEEAKEQLVESLKEEAKTDAMAFVQDRIEEAKMTAQQEAKKIIINTIQRIGTEEAIDNCVSVFNIESDDVKGRIIGREGRNIRAIEAATGVEIIVDDTPEAIILSCFDSVRREIARLSLHKLVTDGRIHPARIEEVVKKTTKQIEQEIIEVGKRTVIDLGIHGLHPELIKMVGRMKYRSSYGQNLLQHSREVAKLCGVMAAELGLNPKLAKRAGLLHDIGKVPSSETDVETPHAILGMQWAEKHGEKPEVCNAIGAHHDEIEMTTLLSPIIQVCDAISGARPGARRQVLDSYIQRLKDLEDVAFGFTGVKKAYAIQAGRELRVIVESEKVSDEKAASLSFEISQKIQTDMTYPGQVKVTVIRETRAVNIAK</sequence>
<dbReference type="CDD" id="cd22431">
    <property type="entry name" value="KH-I_RNaseY"/>
    <property type="match status" value="1"/>
</dbReference>
<dbReference type="HAMAP" id="MF_00335">
    <property type="entry name" value="RNase_Y"/>
    <property type="match status" value="1"/>
</dbReference>
<dbReference type="Gene3D" id="1.10.3210.10">
    <property type="entry name" value="Hypothetical protein af1432"/>
    <property type="match status" value="1"/>
</dbReference>
<dbReference type="SUPFAM" id="SSF54791">
    <property type="entry name" value="Eukaryotic type KH-domain (KH-domain type I)"/>
    <property type="match status" value="1"/>
</dbReference>
<dbReference type="RefSeq" id="WP_320555259.1">
    <property type="nucleotide sequence ID" value="NZ_JAXDAE010000004.1"/>
</dbReference>
<evidence type="ECO:0000256" key="7">
    <source>
        <dbReference type="NCBIfam" id="TIGR03319"/>
    </source>
</evidence>
<dbReference type="InterPro" id="IPR017705">
    <property type="entry name" value="Ribonuclease_Y"/>
</dbReference>
<comment type="function">
    <text evidence="6">Endoribonuclease that initiates mRNA decay.</text>
</comment>
<keyword evidence="11" id="KW-1185">Reference proteome</keyword>
<dbReference type="InterPro" id="IPR004087">
    <property type="entry name" value="KH_dom"/>
</dbReference>
<dbReference type="SMART" id="SM00471">
    <property type="entry name" value="HDc"/>
    <property type="match status" value="1"/>
</dbReference>
<evidence type="ECO:0000313" key="10">
    <source>
        <dbReference type="EMBL" id="MDY2586882.1"/>
    </source>
</evidence>
<keyword evidence="6" id="KW-0472">Membrane</keyword>
<protein>
    <recommendedName>
        <fullName evidence="6 7">Ribonuclease Y</fullName>
        <shortName evidence="6">RNase Y</shortName>
        <ecNumber evidence="6 7">3.1.-.-</ecNumber>
    </recommendedName>
</protein>
<evidence type="ECO:0000256" key="4">
    <source>
        <dbReference type="ARBA" id="ARBA00022801"/>
    </source>
</evidence>
<dbReference type="Pfam" id="PF00013">
    <property type="entry name" value="KH_1"/>
    <property type="match status" value="1"/>
</dbReference>
<dbReference type="Pfam" id="PF12072">
    <property type="entry name" value="RNase_Y_N"/>
    <property type="match status" value="1"/>
</dbReference>
<dbReference type="PANTHER" id="PTHR12826:SF15">
    <property type="entry name" value="RIBONUCLEASE Y"/>
    <property type="match status" value="1"/>
</dbReference>
<comment type="subcellular location">
    <subcellularLocation>
        <location evidence="6">Cell membrane</location>
        <topology evidence="6">Single-pass membrane protein</topology>
    </subcellularLocation>
</comment>
<keyword evidence="3 6" id="KW-0255">Endonuclease</keyword>
<evidence type="ECO:0000259" key="9">
    <source>
        <dbReference type="PROSITE" id="PS51831"/>
    </source>
</evidence>
<keyword evidence="1 6" id="KW-1003">Cell membrane</keyword>
<evidence type="ECO:0000256" key="8">
    <source>
        <dbReference type="SAM" id="Coils"/>
    </source>
</evidence>